<proteinExistence type="predicted"/>
<accession>A0A1H1KFQ4</accession>
<organism evidence="1 2">
    <name type="scientific">Paraburkholderia tuberum</name>
    <dbReference type="NCBI Taxonomy" id="157910"/>
    <lineage>
        <taxon>Bacteria</taxon>
        <taxon>Pseudomonadati</taxon>
        <taxon>Pseudomonadota</taxon>
        <taxon>Betaproteobacteria</taxon>
        <taxon>Burkholderiales</taxon>
        <taxon>Burkholderiaceae</taxon>
        <taxon>Paraburkholderia</taxon>
    </lineage>
</organism>
<dbReference type="EMBL" id="FNKX01000004">
    <property type="protein sequence ID" value="SDR61143.1"/>
    <property type="molecule type" value="Genomic_DNA"/>
</dbReference>
<evidence type="ECO:0000313" key="2">
    <source>
        <dbReference type="Proteomes" id="UP000199365"/>
    </source>
</evidence>
<protein>
    <submittedName>
        <fullName evidence="1">Uncharacterized protein</fullName>
    </submittedName>
</protein>
<reference evidence="2" key="1">
    <citation type="submission" date="2016-10" db="EMBL/GenBank/DDBJ databases">
        <authorList>
            <person name="Varghese N."/>
            <person name="Submissions S."/>
        </authorList>
    </citation>
    <scope>NUCLEOTIDE SEQUENCE [LARGE SCALE GENOMIC DNA]</scope>
    <source>
        <strain evidence="2">DUS833</strain>
    </source>
</reference>
<dbReference type="STRING" id="157910.SAMN05445850_7579"/>
<name>A0A1H1KFQ4_9BURK</name>
<sequence>MFVLTAILKFICDGLLATVKTNGECLETEAGAICFIFF</sequence>
<gene>
    <name evidence="1" type="ORF">SAMN05445850_7579</name>
</gene>
<dbReference type="Proteomes" id="UP000199365">
    <property type="component" value="Unassembled WGS sequence"/>
</dbReference>
<dbReference type="AlphaFoldDB" id="A0A1H1KFQ4"/>
<evidence type="ECO:0000313" key="1">
    <source>
        <dbReference type="EMBL" id="SDR61143.1"/>
    </source>
</evidence>
<keyword evidence="2" id="KW-1185">Reference proteome</keyword>